<evidence type="ECO:0000313" key="5">
    <source>
        <dbReference type="Proteomes" id="UP001642540"/>
    </source>
</evidence>
<dbReference type="PANTHER" id="PTHR24258">
    <property type="entry name" value="SERINE PROTEASE-RELATED"/>
    <property type="match status" value="1"/>
</dbReference>
<dbReference type="InterPro" id="IPR043504">
    <property type="entry name" value="Peptidase_S1_PA_chymotrypsin"/>
</dbReference>
<dbReference type="InterPro" id="IPR001254">
    <property type="entry name" value="Trypsin_dom"/>
</dbReference>
<reference evidence="4 5" key="1">
    <citation type="submission" date="2024-08" db="EMBL/GenBank/DDBJ databases">
        <authorList>
            <person name="Cucini C."/>
            <person name="Frati F."/>
        </authorList>
    </citation>
    <scope>NUCLEOTIDE SEQUENCE [LARGE SCALE GENOMIC DNA]</scope>
</reference>
<dbReference type="SUPFAM" id="SSF50494">
    <property type="entry name" value="Trypsin-like serine proteases"/>
    <property type="match status" value="1"/>
</dbReference>
<dbReference type="EMBL" id="CAXLJM020000069">
    <property type="protein sequence ID" value="CAL8125406.1"/>
    <property type="molecule type" value="Genomic_DNA"/>
</dbReference>
<dbReference type="InterPro" id="IPR009003">
    <property type="entry name" value="Peptidase_S1_PA"/>
</dbReference>
<evidence type="ECO:0000256" key="2">
    <source>
        <dbReference type="SAM" id="SignalP"/>
    </source>
</evidence>
<feature type="signal peptide" evidence="2">
    <location>
        <begin position="1"/>
        <end position="22"/>
    </location>
</feature>
<feature type="region of interest" description="Disordered" evidence="1">
    <location>
        <begin position="26"/>
        <end position="101"/>
    </location>
</feature>
<feature type="chain" id="PRO_5045744936" description="Peptidase S1 domain-containing protein" evidence="2">
    <location>
        <begin position="23"/>
        <end position="409"/>
    </location>
</feature>
<proteinExistence type="predicted"/>
<evidence type="ECO:0000256" key="1">
    <source>
        <dbReference type="SAM" id="MobiDB-lite"/>
    </source>
</evidence>
<dbReference type="Pfam" id="PF00089">
    <property type="entry name" value="Trypsin"/>
    <property type="match status" value="1"/>
</dbReference>
<evidence type="ECO:0000313" key="4">
    <source>
        <dbReference type="EMBL" id="CAL8125406.1"/>
    </source>
</evidence>
<feature type="compositionally biased region" description="Basic and acidic residues" evidence="1">
    <location>
        <begin position="41"/>
        <end position="71"/>
    </location>
</feature>
<keyword evidence="5" id="KW-1185">Reference proteome</keyword>
<feature type="compositionally biased region" description="Polar residues" evidence="1">
    <location>
        <begin position="199"/>
        <end position="208"/>
    </location>
</feature>
<organism evidence="4 5">
    <name type="scientific">Orchesella dallaii</name>
    <dbReference type="NCBI Taxonomy" id="48710"/>
    <lineage>
        <taxon>Eukaryota</taxon>
        <taxon>Metazoa</taxon>
        <taxon>Ecdysozoa</taxon>
        <taxon>Arthropoda</taxon>
        <taxon>Hexapoda</taxon>
        <taxon>Collembola</taxon>
        <taxon>Entomobryomorpha</taxon>
        <taxon>Entomobryoidea</taxon>
        <taxon>Orchesellidae</taxon>
        <taxon>Orchesellinae</taxon>
        <taxon>Orchesella</taxon>
    </lineage>
</organism>
<feature type="domain" description="Peptidase S1" evidence="3">
    <location>
        <begin position="237"/>
        <end position="409"/>
    </location>
</feature>
<evidence type="ECO:0000259" key="3">
    <source>
        <dbReference type="PROSITE" id="PS50240"/>
    </source>
</evidence>
<dbReference type="CDD" id="cd00190">
    <property type="entry name" value="Tryp_SPc"/>
    <property type="match status" value="1"/>
</dbReference>
<feature type="compositionally biased region" description="Basic and acidic residues" evidence="1">
    <location>
        <begin position="216"/>
        <end position="230"/>
    </location>
</feature>
<dbReference type="Proteomes" id="UP001642540">
    <property type="component" value="Unassembled WGS sequence"/>
</dbReference>
<dbReference type="SMART" id="SM00020">
    <property type="entry name" value="Tryp_SPc"/>
    <property type="match status" value="1"/>
</dbReference>
<feature type="compositionally biased region" description="Low complexity" evidence="1">
    <location>
        <begin position="78"/>
        <end position="87"/>
    </location>
</feature>
<protein>
    <recommendedName>
        <fullName evidence="3">Peptidase S1 domain-containing protein</fullName>
    </recommendedName>
</protein>
<name>A0ABP1REK0_9HEXA</name>
<sequence>MKFKIALEVWILCIFTFSLVTSVTVKHNDDPNVPDETDMDIIEKYTNDKSDARKEELDKDNKNQNQEHPDESNPDAGTTSTTTTTTEAPPPPPPENVQHLKDGEPCKCVKYYLCSVEASSNSTGENGTLQGVAEDGSVILGSVDIRRTELKNKANESNSNSTEVNAEHAEDIPIECPHYFDVCCPIKNIKEPKPESKPNPDNATTTEKPQPPPPKDSSEYEHTTCGKRNENGVGFKVTGATEGEAQFGEFPWTAAIIQLEANEDNVTINKYIGGGSLIHPQVVMTVAHGVLGKARTTLRVRLGEWDTQTNDEPYPSQDRGVSKVIIHERFLKTTLFNDIALLILDEEVRLAPNVETICLPPLNRKLKFEGQVCFSSGWGKNNFGTSATVTLTHDPILGLCIHHFKTLFL</sequence>
<accession>A0ABP1REK0</accession>
<dbReference type="PROSITE" id="PS50240">
    <property type="entry name" value="TRYPSIN_DOM"/>
    <property type="match status" value="1"/>
</dbReference>
<comment type="caution">
    <text evidence="4">The sequence shown here is derived from an EMBL/GenBank/DDBJ whole genome shotgun (WGS) entry which is preliminary data.</text>
</comment>
<dbReference type="PANTHER" id="PTHR24258:SF129">
    <property type="entry name" value="LP15124P-RELATED"/>
    <property type="match status" value="1"/>
</dbReference>
<gene>
    <name evidence="4" type="ORF">ODALV1_LOCUS20954</name>
</gene>
<keyword evidence="2" id="KW-0732">Signal</keyword>
<dbReference type="Gene3D" id="2.40.10.10">
    <property type="entry name" value="Trypsin-like serine proteases"/>
    <property type="match status" value="1"/>
</dbReference>
<feature type="region of interest" description="Disordered" evidence="1">
    <location>
        <begin position="190"/>
        <end position="232"/>
    </location>
</feature>